<feature type="transmembrane region" description="Helical" evidence="6">
    <location>
        <begin position="38"/>
        <end position="59"/>
    </location>
</feature>
<keyword evidence="9" id="KW-1185">Reference proteome</keyword>
<keyword evidence="3 6" id="KW-0812">Transmembrane</keyword>
<keyword evidence="5 6" id="KW-0472">Membrane</keyword>
<dbReference type="GO" id="GO:0022904">
    <property type="term" value="P:respiratory electron transport chain"/>
    <property type="evidence" value="ECO:0007669"/>
    <property type="project" value="InterPro"/>
</dbReference>
<name>A0LB43_MAGMM</name>
<dbReference type="eggNOG" id="COG3658">
    <property type="taxonomic scope" value="Bacteria"/>
</dbReference>
<evidence type="ECO:0000256" key="1">
    <source>
        <dbReference type="ARBA" id="ARBA00004651"/>
    </source>
</evidence>
<keyword evidence="4 6" id="KW-1133">Transmembrane helix</keyword>
<dbReference type="Pfam" id="PF01292">
    <property type="entry name" value="Ni_hydr_CYTB"/>
    <property type="match status" value="1"/>
</dbReference>
<evidence type="ECO:0000256" key="2">
    <source>
        <dbReference type="ARBA" id="ARBA00022475"/>
    </source>
</evidence>
<feature type="transmembrane region" description="Helical" evidence="6">
    <location>
        <begin position="153"/>
        <end position="171"/>
    </location>
</feature>
<gene>
    <name evidence="8" type="ordered locus">Mmc1_2690</name>
</gene>
<dbReference type="Gene3D" id="1.20.950.20">
    <property type="entry name" value="Transmembrane di-heme cytochromes, Chain C"/>
    <property type="match status" value="1"/>
</dbReference>
<dbReference type="EMBL" id="CP000471">
    <property type="protein sequence ID" value="ABK45186.1"/>
    <property type="molecule type" value="Genomic_DNA"/>
</dbReference>
<dbReference type="PANTHER" id="PTHR30485">
    <property type="entry name" value="NI/FE-HYDROGENASE 1 B-TYPE CYTOCHROME SUBUNIT"/>
    <property type="match status" value="1"/>
</dbReference>
<accession>A0LB43</accession>
<keyword evidence="2" id="KW-1003">Cell membrane</keyword>
<dbReference type="PANTHER" id="PTHR30485:SF2">
    <property type="entry name" value="BLL0597 PROTEIN"/>
    <property type="match status" value="1"/>
</dbReference>
<dbReference type="InterPro" id="IPR011577">
    <property type="entry name" value="Cyt_b561_bac/Ni-Hgenase"/>
</dbReference>
<dbReference type="HOGENOM" id="CLU_078451_2_1_5"/>
<feature type="transmembrane region" description="Helical" evidence="6">
    <location>
        <begin position="97"/>
        <end position="119"/>
    </location>
</feature>
<sequence length="221" mass="24177">MSQPYIKVWDLPTRLFHWSLVAVVAGSFYTVKTSQMALHAYLGYGVLTLVLWRLGWGLWGSSTSRFSQFVRGPRVVLAYLRSLLAGQPHGHYGHNPAGAMMIVALLLVLLLQGLGGLFASENTFLFFDGPLVHWVGAAWSETLTFWHKSSGSLLMVLVGLHVLANLLYLLLFRQNLVRPMLTGLRPPMPSGETGATPQAPLGRALVTLLIAGALVVGLLQF</sequence>
<dbReference type="OrthoDB" id="196472at2"/>
<dbReference type="GO" id="GO:0009055">
    <property type="term" value="F:electron transfer activity"/>
    <property type="evidence" value="ECO:0007669"/>
    <property type="project" value="InterPro"/>
</dbReference>
<dbReference type="GO" id="GO:0020037">
    <property type="term" value="F:heme binding"/>
    <property type="evidence" value="ECO:0007669"/>
    <property type="project" value="TreeGrafter"/>
</dbReference>
<evidence type="ECO:0000313" key="9">
    <source>
        <dbReference type="Proteomes" id="UP000002586"/>
    </source>
</evidence>
<dbReference type="SUPFAM" id="SSF81342">
    <property type="entry name" value="Transmembrane di-heme cytochromes"/>
    <property type="match status" value="1"/>
</dbReference>
<dbReference type="AlphaFoldDB" id="A0LB43"/>
<evidence type="ECO:0000256" key="3">
    <source>
        <dbReference type="ARBA" id="ARBA00022692"/>
    </source>
</evidence>
<feature type="domain" description="Cytochrome b561 bacterial/Ni-hydrogenase" evidence="7">
    <location>
        <begin position="8"/>
        <end position="183"/>
    </location>
</feature>
<evidence type="ECO:0000313" key="8">
    <source>
        <dbReference type="EMBL" id="ABK45186.1"/>
    </source>
</evidence>
<proteinExistence type="predicted"/>
<evidence type="ECO:0000256" key="4">
    <source>
        <dbReference type="ARBA" id="ARBA00022989"/>
    </source>
</evidence>
<evidence type="ECO:0000256" key="6">
    <source>
        <dbReference type="SAM" id="Phobius"/>
    </source>
</evidence>
<dbReference type="Proteomes" id="UP000002586">
    <property type="component" value="Chromosome"/>
</dbReference>
<feature type="transmembrane region" description="Helical" evidence="6">
    <location>
        <begin position="15"/>
        <end position="31"/>
    </location>
</feature>
<dbReference type="STRING" id="156889.Mmc1_2690"/>
<evidence type="ECO:0000256" key="5">
    <source>
        <dbReference type="ARBA" id="ARBA00023136"/>
    </source>
</evidence>
<protein>
    <submittedName>
        <fullName evidence="8">Cytochrome B561</fullName>
    </submittedName>
</protein>
<organism evidence="8 9">
    <name type="scientific">Magnetococcus marinus (strain ATCC BAA-1437 / JCM 17883 / MC-1)</name>
    <dbReference type="NCBI Taxonomy" id="156889"/>
    <lineage>
        <taxon>Bacteria</taxon>
        <taxon>Pseudomonadati</taxon>
        <taxon>Pseudomonadota</taxon>
        <taxon>Magnetococcia</taxon>
        <taxon>Magnetococcales</taxon>
        <taxon>Magnetococcaceae</taxon>
        <taxon>Magnetococcus</taxon>
    </lineage>
</organism>
<feature type="transmembrane region" description="Helical" evidence="6">
    <location>
        <begin position="201"/>
        <end position="219"/>
    </location>
</feature>
<comment type="subcellular location">
    <subcellularLocation>
        <location evidence="1">Cell membrane</location>
        <topology evidence="1">Multi-pass membrane protein</topology>
    </subcellularLocation>
</comment>
<dbReference type="GO" id="GO:0005886">
    <property type="term" value="C:plasma membrane"/>
    <property type="evidence" value="ECO:0007669"/>
    <property type="project" value="UniProtKB-SubCell"/>
</dbReference>
<reference evidence="8 9" key="2">
    <citation type="journal article" date="2012" name="Int. J. Syst. Evol. Microbiol.">
        <title>Magnetococcus marinus gen. nov., sp. nov., a marine, magnetotactic bacterium that represents a novel lineage (Magnetococcaceae fam. nov.; Magnetococcales ord. nov.) at the base of the Alphaproteobacteria.</title>
        <authorList>
            <person name="Bazylinski D.A."/>
            <person name="Williams T.J."/>
            <person name="Lefevre C.T."/>
            <person name="Berg R.J."/>
            <person name="Zhang C.L."/>
            <person name="Bowser S.S."/>
            <person name="Dean A.J."/>
            <person name="Beveridge T.J."/>
        </authorList>
    </citation>
    <scope>NUCLEOTIDE SEQUENCE [LARGE SCALE GENOMIC DNA]</scope>
    <source>
        <strain evidence="9">ATCC BAA-1437 / JCM 17883 / MC-1</strain>
    </source>
</reference>
<dbReference type="KEGG" id="mgm:Mmc1_2690"/>
<dbReference type="RefSeq" id="WP_011714285.1">
    <property type="nucleotide sequence ID" value="NC_008576.1"/>
</dbReference>
<dbReference type="InterPro" id="IPR051542">
    <property type="entry name" value="Hydrogenase_cytochrome"/>
</dbReference>
<reference evidence="9" key="1">
    <citation type="journal article" date="2009" name="Appl. Environ. Microbiol.">
        <title>Complete genome sequence of the chemolithoautotrophic marine magnetotactic coccus strain MC-1.</title>
        <authorList>
            <person name="Schubbe S."/>
            <person name="Williams T.J."/>
            <person name="Xie G."/>
            <person name="Kiss H.E."/>
            <person name="Brettin T.S."/>
            <person name="Martinez D."/>
            <person name="Ross C.A."/>
            <person name="Schuler D."/>
            <person name="Cox B.L."/>
            <person name="Nealson K.H."/>
            <person name="Bazylinski D.A."/>
        </authorList>
    </citation>
    <scope>NUCLEOTIDE SEQUENCE [LARGE SCALE GENOMIC DNA]</scope>
    <source>
        <strain evidence="9">ATCC BAA-1437 / JCM 17883 / MC-1</strain>
    </source>
</reference>
<dbReference type="InterPro" id="IPR016174">
    <property type="entry name" value="Di-haem_cyt_TM"/>
</dbReference>
<evidence type="ECO:0000259" key="7">
    <source>
        <dbReference type="Pfam" id="PF01292"/>
    </source>
</evidence>